<organism evidence="4 5">
    <name type="scientific">Pseudonocardia humida</name>
    <dbReference type="NCBI Taxonomy" id="2800819"/>
    <lineage>
        <taxon>Bacteria</taxon>
        <taxon>Bacillati</taxon>
        <taxon>Actinomycetota</taxon>
        <taxon>Actinomycetes</taxon>
        <taxon>Pseudonocardiales</taxon>
        <taxon>Pseudonocardiaceae</taxon>
        <taxon>Pseudonocardia</taxon>
    </lineage>
</organism>
<evidence type="ECO:0000256" key="1">
    <source>
        <dbReference type="SAM" id="MobiDB-lite"/>
    </source>
</evidence>
<evidence type="ECO:0000259" key="3">
    <source>
        <dbReference type="PROSITE" id="PS51746"/>
    </source>
</evidence>
<sequence length="463" mass="48502">MTLVLRYSARSDRGLVRQNNQDAVYAGPRLLALADGMGGHAAGEVASSLVITALAQLDEDTPGDDLLGSLHDATAQGNAAITRHVAESPDLEGMGTTLTAILFAGSRLGLVHVGDSRAYQLREGVLSQITKDDTFVQSLIDEGRITEEEAHTHPQRSLLLRAITGQDVDPSLTIREARAGDRYLLCSDGLSGVVSDETLQDTLQAYRDPRECADRMIELALRGGGPDNVTCIVADVVDIDFGEDDPIMGGSVGGGMDDGPQPDSPAARASAATMTRPAPRVVAPVAPAVAPRSRWRLQLAVLVAVALILLVGGGALARLWVLQQYYVGADAEQVAIYQGVRGDVLGIPLHQVAERSDLALVSLPEADRSAVQDGIGSSDGLDGARSVVERLRNRMLPPCSELVPPVPSVVVAPTLTPAPGLPPAGDPNALPPTGPVVPTTPPVELTPLPQQTPEPGQNCRPES</sequence>
<accession>A0ABT1A4T6</accession>
<feature type="transmembrane region" description="Helical" evidence="2">
    <location>
        <begin position="299"/>
        <end position="321"/>
    </location>
</feature>
<dbReference type="RefSeq" id="WP_252441664.1">
    <property type="nucleotide sequence ID" value="NZ_JAGSOV010000049.1"/>
</dbReference>
<dbReference type="PROSITE" id="PS51746">
    <property type="entry name" value="PPM_2"/>
    <property type="match status" value="1"/>
</dbReference>
<protein>
    <submittedName>
        <fullName evidence="4">Serine/threonine-protein phosphatase</fullName>
    </submittedName>
</protein>
<comment type="caution">
    <text evidence="4">The sequence shown here is derived from an EMBL/GenBank/DDBJ whole genome shotgun (WGS) entry which is preliminary data.</text>
</comment>
<feature type="domain" description="PPM-type phosphatase" evidence="3">
    <location>
        <begin position="6"/>
        <end position="236"/>
    </location>
</feature>
<keyword evidence="2" id="KW-1133">Transmembrane helix</keyword>
<dbReference type="Proteomes" id="UP001165283">
    <property type="component" value="Unassembled WGS sequence"/>
</dbReference>
<proteinExistence type="predicted"/>
<keyword evidence="2" id="KW-0472">Membrane</keyword>
<dbReference type="SMART" id="SM00332">
    <property type="entry name" value="PP2Cc"/>
    <property type="match status" value="1"/>
</dbReference>
<dbReference type="EMBL" id="JAGSOV010000049">
    <property type="protein sequence ID" value="MCO1658014.1"/>
    <property type="molecule type" value="Genomic_DNA"/>
</dbReference>
<evidence type="ECO:0000256" key="2">
    <source>
        <dbReference type="SAM" id="Phobius"/>
    </source>
</evidence>
<dbReference type="Pfam" id="PF13672">
    <property type="entry name" value="PP2C_2"/>
    <property type="match status" value="1"/>
</dbReference>
<name>A0ABT1A4T6_9PSEU</name>
<feature type="compositionally biased region" description="Low complexity" evidence="1">
    <location>
        <begin position="442"/>
        <end position="453"/>
    </location>
</feature>
<dbReference type="Gene3D" id="3.60.40.10">
    <property type="entry name" value="PPM-type phosphatase domain"/>
    <property type="match status" value="1"/>
</dbReference>
<keyword evidence="5" id="KW-1185">Reference proteome</keyword>
<dbReference type="CDD" id="cd00143">
    <property type="entry name" value="PP2Cc"/>
    <property type="match status" value="1"/>
</dbReference>
<gene>
    <name evidence="4" type="ORF">KDL28_23405</name>
</gene>
<evidence type="ECO:0000313" key="5">
    <source>
        <dbReference type="Proteomes" id="UP001165283"/>
    </source>
</evidence>
<feature type="region of interest" description="Disordered" evidence="1">
    <location>
        <begin position="255"/>
        <end position="274"/>
    </location>
</feature>
<dbReference type="PANTHER" id="PTHR47992">
    <property type="entry name" value="PROTEIN PHOSPHATASE"/>
    <property type="match status" value="1"/>
</dbReference>
<dbReference type="SMART" id="SM00331">
    <property type="entry name" value="PP2C_SIG"/>
    <property type="match status" value="1"/>
</dbReference>
<feature type="region of interest" description="Disordered" evidence="1">
    <location>
        <begin position="417"/>
        <end position="463"/>
    </location>
</feature>
<evidence type="ECO:0000313" key="4">
    <source>
        <dbReference type="EMBL" id="MCO1658014.1"/>
    </source>
</evidence>
<dbReference type="InterPro" id="IPR001932">
    <property type="entry name" value="PPM-type_phosphatase-like_dom"/>
</dbReference>
<keyword evidence="2" id="KW-0812">Transmembrane</keyword>
<dbReference type="InterPro" id="IPR015655">
    <property type="entry name" value="PP2C"/>
</dbReference>
<dbReference type="InterPro" id="IPR036457">
    <property type="entry name" value="PPM-type-like_dom_sf"/>
</dbReference>
<dbReference type="SUPFAM" id="SSF81606">
    <property type="entry name" value="PP2C-like"/>
    <property type="match status" value="1"/>
</dbReference>
<reference evidence="4" key="1">
    <citation type="submission" date="2021-04" db="EMBL/GenBank/DDBJ databases">
        <title>Pseudonocardia sp. nov., isolated from sandy soil of mangrove forest.</title>
        <authorList>
            <person name="Zan Z."/>
            <person name="Huang R."/>
            <person name="Liu W."/>
        </authorList>
    </citation>
    <scope>NUCLEOTIDE SEQUENCE</scope>
    <source>
        <strain evidence="4">S2-4</strain>
    </source>
</reference>
<feature type="compositionally biased region" description="Pro residues" evidence="1">
    <location>
        <begin position="419"/>
        <end position="441"/>
    </location>
</feature>